<dbReference type="PROSITE" id="PS50011">
    <property type="entry name" value="PROTEIN_KINASE_DOM"/>
    <property type="match status" value="1"/>
</dbReference>
<accession>A0A9P6L789</accession>
<dbReference type="SUPFAM" id="SSF49562">
    <property type="entry name" value="C2 domain (Calcium/lipid-binding domain, CaLB)"/>
    <property type="match status" value="1"/>
</dbReference>
<dbReference type="Proteomes" id="UP000736335">
    <property type="component" value="Unassembled WGS sequence"/>
</dbReference>
<reference evidence="2" key="2">
    <citation type="submission" date="2020-11" db="EMBL/GenBank/DDBJ databases">
        <authorList>
            <consortium name="DOE Joint Genome Institute"/>
            <person name="Kuo A."/>
            <person name="Miyauchi S."/>
            <person name="Kiss E."/>
            <person name="Drula E."/>
            <person name="Kohler A."/>
            <person name="Sanchez-Garcia M."/>
            <person name="Andreopoulos B."/>
            <person name="Barry K.W."/>
            <person name="Bonito G."/>
            <person name="Buee M."/>
            <person name="Carver A."/>
            <person name="Chen C."/>
            <person name="Cichocki N."/>
            <person name="Clum A."/>
            <person name="Culley D."/>
            <person name="Crous P.W."/>
            <person name="Fauchery L."/>
            <person name="Girlanda M."/>
            <person name="Hayes R."/>
            <person name="Keri Z."/>
            <person name="Labutti K."/>
            <person name="Lipzen A."/>
            <person name="Lombard V."/>
            <person name="Magnuson J."/>
            <person name="Maillard F."/>
            <person name="Morin E."/>
            <person name="Murat C."/>
            <person name="Nolan M."/>
            <person name="Ohm R."/>
            <person name="Pangilinan J."/>
            <person name="Pereira M."/>
            <person name="Perotto S."/>
            <person name="Peter M."/>
            <person name="Riley R."/>
            <person name="Sitrit Y."/>
            <person name="Stielow B."/>
            <person name="Szollosi G."/>
            <person name="Zifcakova L."/>
            <person name="Stursova M."/>
            <person name="Spatafora J.W."/>
            <person name="Tedersoo L."/>
            <person name="Vaario L.-M."/>
            <person name="Yamada A."/>
            <person name="Yan M."/>
            <person name="Wang P."/>
            <person name="Xu J."/>
            <person name="Bruns T."/>
            <person name="Baldrian P."/>
            <person name="Vilgalys R."/>
            <person name="Henrissat B."/>
            <person name="Grigoriev I.V."/>
            <person name="Hibbett D."/>
            <person name="Nagy L.G."/>
            <person name="Martin F.M."/>
        </authorList>
    </citation>
    <scope>NUCLEOTIDE SEQUENCE</scope>
    <source>
        <strain evidence="2">UH-Tt-Lm1</strain>
    </source>
</reference>
<dbReference type="OrthoDB" id="346907at2759"/>
<dbReference type="InterPro" id="IPR000719">
    <property type="entry name" value="Prot_kinase_dom"/>
</dbReference>
<dbReference type="Pfam" id="PF07714">
    <property type="entry name" value="PK_Tyr_Ser-Thr"/>
    <property type="match status" value="1"/>
</dbReference>
<dbReference type="AlphaFoldDB" id="A0A9P6L789"/>
<dbReference type="Gene3D" id="1.10.510.10">
    <property type="entry name" value="Transferase(Phosphotransferase) domain 1"/>
    <property type="match status" value="1"/>
</dbReference>
<dbReference type="PANTHER" id="PTHR44329">
    <property type="entry name" value="SERINE/THREONINE-PROTEIN KINASE TNNI3K-RELATED"/>
    <property type="match status" value="1"/>
</dbReference>
<evidence type="ECO:0000313" key="2">
    <source>
        <dbReference type="EMBL" id="KAF9785751.1"/>
    </source>
</evidence>
<dbReference type="InterPro" id="IPR011009">
    <property type="entry name" value="Kinase-like_dom_sf"/>
</dbReference>
<dbReference type="EMBL" id="WIUZ02000006">
    <property type="protein sequence ID" value="KAF9785751.1"/>
    <property type="molecule type" value="Genomic_DNA"/>
</dbReference>
<organism evidence="2 3">
    <name type="scientific">Thelephora terrestris</name>
    <dbReference type="NCBI Taxonomy" id="56493"/>
    <lineage>
        <taxon>Eukaryota</taxon>
        <taxon>Fungi</taxon>
        <taxon>Dikarya</taxon>
        <taxon>Basidiomycota</taxon>
        <taxon>Agaricomycotina</taxon>
        <taxon>Agaricomycetes</taxon>
        <taxon>Thelephorales</taxon>
        <taxon>Thelephoraceae</taxon>
        <taxon>Thelephora</taxon>
    </lineage>
</organism>
<keyword evidence="2" id="KW-0418">Kinase</keyword>
<dbReference type="SUPFAM" id="SSF56112">
    <property type="entry name" value="Protein kinase-like (PK-like)"/>
    <property type="match status" value="1"/>
</dbReference>
<keyword evidence="3" id="KW-1185">Reference proteome</keyword>
<dbReference type="InterPro" id="IPR035892">
    <property type="entry name" value="C2_domain_sf"/>
</dbReference>
<keyword evidence="2" id="KW-0808">Transferase</keyword>
<feature type="domain" description="Protein kinase" evidence="1">
    <location>
        <begin position="52"/>
        <end position="353"/>
    </location>
</feature>
<comment type="caution">
    <text evidence="2">The sequence shown here is derived from an EMBL/GenBank/DDBJ whole genome shotgun (WGS) entry which is preliminary data.</text>
</comment>
<dbReference type="GO" id="GO:0004674">
    <property type="term" value="F:protein serine/threonine kinase activity"/>
    <property type="evidence" value="ECO:0007669"/>
    <property type="project" value="TreeGrafter"/>
</dbReference>
<dbReference type="GO" id="GO:0005524">
    <property type="term" value="F:ATP binding"/>
    <property type="evidence" value="ECO:0007669"/>
    <property type="project" value="InterPro"/>
</dbReference>
<reference evidence="2" key="1">
    <citation type="journal article" date="2020" name="Nat. Commun.">
        <title>Large-scale genome sequencing of mycorrhizal fungi provides insights into the early evolution of symbiotic traits.</title>
        <authorList>
            <person name="Miyauchi S."/>
            <person name="Kiss E."/>
            <person name="Kuo A."/>
            <person name="Drula E."/>
            <person name="Kohler A."/>
            <person name="Sanchez-Garcia M."/>
            <person name="Morin E."/>
            <person name="Andreopoulos B."/>
            <person name="Barry K.W."/>
            <person name="Bonito G."/>
            <person name="Buee M."/>
            <person name="Carver A."/>
            <person name="Chen C."/>
            <person name="Cichocki N."/>
            <person name="Clum A."/>
            <person name="Culley D."/>
            <person name="Crous P.W."/>
            <person name="Fauchery L."/>
            <person name="Girlanda M."/>
            <person name="Hayes R.D."/>
            <person name="Keri Z."/>
            <person name="LaButti K."/>
            <person name="Lipzen A."/>
            <person name="Lombard V."/>
            <person name="Magnuson J."/>
            <person name="Maillard F."/>
            <person name="Murat C."/>
            <person name="Nolan M."/>
            <person name="Ohm R.A."/>
            <person name="Pangilinan J."/>
            <person name="Pereira M.F."/>
            <person name="Perotto S."/>
            <person name="Peter M."/>
            <person name="Pfister S."/>
            <person name="Riley R."/>
            <person name="Sitrit Y."/>
            <person name="Stielow J.B."/>
            <person name="Szollosi G."/>
            <person name="Zifcakova L."/>
            <person name="Stursova M."/>
            <person name="Spatafora J.W."/>
            <person name="Tedersoo L."/>
            <person name="Vaario L.M."/>
            <person name="Yamada A."/>
            <person name="Yan M."/>
            <person name="Wang P."/>
            <person name="Xu J."/>
            <person name="Bruns T."/>
            <person name="Baldrian P."/>
            <person name="Vilgalys R."/>
            <person name="Dunand C."/>
            <person name="Henrissat B."/>
            <person name="Grigoriev I.V."/>
            <person name="Hibbett D."/>
            <person name="Nagy L.G."/>
            <person name="Martin F.M."/>
        </authorList>
    </citation>
    <scope>NUCLEOTIDE SEQUENCE</scope>
    <source>
        <strain evidence="2">UH-Tt-Lm1</strain>
    </source>
</reference>
<dbReference type="InterPro" id="IPR001245">
    <property type="entry name" value="Ser-Thr/Tyr_kinase_cat_dom"/>
</dbReference>
<evidence type="ECO:0000313" key="3">
    <source>
        <dbReference type="Proteomes" id="UP000736335"/>
    </source>
</evidence>
<gene>
    <name evidence="2" type="ORF">BJ322DRAFT_1107644</name>
</gene>
<dbReference type="InterPro" id="IPR051681">
    <property type="entry name" value="Ser/Thr_Kinases-Pseudokinases"/>
</dbReference>
<protein>
    <submittedName>
        <fullName evidence="2">Kinase-like domain-containing protein</fullName>
    </submittedName>
</protein>
<evidence type="ECO:0000259" key="1">
    <source>
        <dbReference type="PROSITE" id="PS50011"/>
    </source>
</evidence>
<proteinExistence type="predicted"/>
<name>A0A9P6L789_9AGAM</name>
<sequence length="555" mass="61506">MPGSPVVEKSLNDALARVGGIATQEAAQEFADAVSGMLNSDKGLNIELKSKTLAQLRRVCGRYGVVPTSYVLAGVVKDEPLPQKTGIVTETWKGTYENKPVAIKIFKIAERRNDGEKIKTRFYKEVVLWKRLAHKNILPCLGISRDVAELCLISPWMKNGCITQYIRNNPLVNPLDLLKDTANGLNYLHTSGLIHGDLRAEHIFIGENGQACIANTGHTSIAPVAFGTCKSIITAGTMSLDSFKWRWAAPELQEPNAYDIPKVVATKHSDIYGMGMVIYEVLAREAPFREYDDTTVLSEIQNGKRPRKPADAAPLGITESIWMLLGQCWDWEPRFRPASAHVLNVLREAHQSGDVGAVTSRRLKLKMKDVVISLTTKRKVSPYLTLQYGPHTHTTSRATAVGGTKYTWDDHESWTITLDGQWHGQVIIVQLLHRGFFGRREVLGSGKLSLVTTTMELTAEMDVLSTKGLSGAKVNAQVMAMLIFAFNVLPTTLLNLRWSLTFMLPKLEGTIPGTFVKSASGIENARSPSIFNCFHVQVLYFHSFACSQLKRDIQT</sequence>